<dbReference type="InterPro" id="IPR036291">
    <property type="entry name" value="NAD(P)-bd_dom_sf"/>
</dbReference>
<dbReference type="AlphaFoldDB" id="A0A9W6PZF3"/>
<evidence type="ECO:0000259" key="4">
    <source>
        <dbReference type="Pfam" id="PF00389"/>
    </source>
</evidence>
<dbReference type="GO" id="GO:0005829">
    <property type="term" value="C:cytosol"/>
    <property type="evidence" value="ECO:0007669"/>
    <property type="project" value="TreeGrafter"/>
</dbReference>
<evidence type="ECO:0000256" key="1">
    <source>
        <dbReference type="ARBA" id="ARBA00005854"/>
    </source>
</evidence>
<dbReference type="Pfam" id="PF00389">
    <property type="entry name" value="2-Hacid_dh"/>
    <property type="match status" value="1"/>
</dbReference>
<dbReference type="SUPFAM" id="SSF51735">
    <property type="entry name" value="NAD(P)-binding Rossmann-fold domains"/>
    <property type="match status" value="1"/>
</dbReference>
<dbReference type="InterPro" id="IPR006139">
    <property type="entry name" value="D-isomer_2_OHA_DH_cat_dom"/>
</dbReference>
<protein>
    <recommendedName>
        <fullName evidence="8">Hydroxyacid dehydrogenase</fullName>
    </recommendedName>
</protein>
<organism evidence="6 7">
    <name type="scientific">Actinomadura rubrobrunea</name>
    <dbReference type="NCBI Taxonomy" id="115335"/>
    <lineage>
        <taxon>Bacteria</taxon>
        <taxon>Bacillati</taxon>
        <taxon>Actinomycetota</taxon>
        <taxon>Actinomycetes</taxon>
        <taxon>Streptosporangiales</taxon>
        <taxon>Thermomonosporaceae</taxon>
        <taxon>Actinomadura</taxon>
    </lineage>
</organism>
<evidence type="ECO:0000256" key="2">
    <source>
        <dbReference type="ARBA" id="ARBA00023002"/>
    </source>
</evidence>
<dbReference type="Proteomes" id="UP001165124">
    <property type="component" value="Unassembled WGS sequence"/>
</dbReference>
<name>A0A9W6PZF3_9ACTN</name>
<gene>
    <name evidence="6" type="ORF">Arub01_54380</name>
</gene>
<evidence type="ECO:0000259" key="5">
    <source>
        <dbReference type="Pfam" id="PF02826"/>
    </source>
</evidence>
<feature type="domain" description="D-isomer specific 2-hydroxyacid dehydrogenase catalytic" evidence="4">
    <location>
        <begin position="37"/>
        <end position="324"/>
    </location>
</feature>
<dbReference type="GO" id="GO:0016618">
    <property type="term" value="F:hydroxypyruvate reductase [NAD(P)H] activity"/>
    <property type="evidence" value="ECO:0007669"/>
    <property type="project" value="TreeGrafter"/>
</dbReference>
<dbReference type="GO" id="GO:0030267">
    <property type="term" value="F:glyoxylate reductase (NADPH) activity"/>
    <property type="evidence" value="ECO:0007669"/>
    <property type="project" value="TreeGrafter"/>
</dbReference>
<reference evidence="6" key="1">
    <citation type="submission" date="2023-02" db="EMBL/GenBank/DDBJ databases">
        <title>Actinomadura rubrobrunea NBRC 14622.</title>
        <authorList>
            <person name="Ichikawa N."/>
            <person name="Sato H."/>
            <person name="Tonouchi N."/>
        </authorList>
    </citation>
    <scope>NUCLEOTIDE SEQUENCE</scope>
    <source>
        <strain evidence="6">NBRC 14622</strain>
    </source>
</reference>
<dbReference type="Pfam" id="PF02826">
    <property type="entry name" value="2-Hacid_dh_C"/>
    <property type="match status" value="1"/>
</dbReference>
<dbReference type="PANTHER" id="PTHR10996:SF283">
    <property type="entry name" value="GLYOXYLATE_HYDROXYPYRUVATE REDUCTASE B"/>
    <property type="match status" value="1"/>
</dbReference>
<proteinExistence type="inferred from homology"/>
<dbReference type="Gene3D" id="3.40.50.720">
    <property type="entry name" value="NAD(P)-binding Rossmann-like Domain"/>
    <property type="match status" value="2"/>
</dbReference>
<dbReference type="InterPro" id="IPR006140">
    <property type="entry name" value="D-isomer_DH_NAD-bd"/>
</dbReference>
<comment type="similarity">
    <text evidence="1 3">Belongs to the D-isomer specific 2-hydroxyacid dehydrogenase family.</text>
</comment>
<dbReference type="SUPFAM" id="SSF52283">
    <property type="entry name" value="Formate/glycerate dehydrogenase catalytic domain-like"/>
    <property type="match status" value="1"/>
</dbReference>
<comment type="caution">
    <text evidence="6">The sequence shown here is derived from an EMBL/GenBank/DDBJ whole genome shotgun (WGS) entry which is preliminary data.</text>
</comment>
<dbReference type="EMBL" id="BSRZ01000020">
    <property type="protein sequence ID" value="GLW67195.1"/>
    <property type="molecule type" value="Genomic_DNA"/>
</dbReference>
<evidence type="ECO:0000313" key="6">
    <source>
        <dbReference type="EMBL" id="GLW67195.1"/>
    </source>
</evidence>
<sequence>MVRTGERMNGIVLVTSRSFGRGRADCEARLAAAGLRVVRGSTTHDLDELRPVLAEAHAWIAGTAPVTAEHLAAAPGLRVVARYGVGVDNVDLRAAAARGVTVTNTPGANSEAVADLAVALLLTALRGVVAADRDVRGGDWRTRRGRELGALTVGVAGFGRIGRGVARRVRGFGARVVAYDPFVAADALDGARPAASVADLAERCDAVSLHAPGGAVLVDAAWLARVRPGAVLVNTARADLVDETAVAEALRDGRLAAYAADTLAGEGRHDERAGSPLLASDLADRVVITPHIGAQTVEAVDRMGRDATDAVLDALAGRTPAHVVPVPA</sequence>
<evidence type="ECO:0008006" key="8">
    <source>
        <dbReference type="Google" id="ProtNLM"/>
    </source>
</evidence>
<evidence type="ECO:0000313" key="7">
    <source>
        <dbReference type="Proteomes" id="UP001165124"/>
    </source>
</evidence>
<dbReference type="InterPro" id="IPR050223">
    <property type="entry name" value="D-isomer_2-hydroxyacid_DH"/>
</dbReference>
<dbReference type="GO" id="GO:0051287">
    <property type="term" value="F:NAD binding"/>
    <property type="evidence" value="ECO:0007669"/>
    <property type="project" value="InterPro"/>
</dbReference>
<evidence type="ECO:0000256" key="3">
    <source>
        <dbReference type="RuleBase" id="RU003719"/>
    </source>
</evidence>
<keyword evidence="2 3" id="KW-0560">Oxidoreductase</keyword>
<keyword evidence="7" id="KW-1185">Reference proteome</keyword>
<feature type="domain" description="D-isomer specific 2-hydroxyacid dehydrogenase NAD-binding" evidence="5">
    <location>
        <begin position="118"/>
        <end position="293"/>
    </location>
</feature>
<accession>A0A9W6PZF3</accession>
<dbReference type="PANTHER" id="PTHR10996">
    <property type="entry name" value="2-HYDROXYACID DEHYDROGENASE-RELATED"/>
    <property type="match status" value="1"/>
</dbReference>